<dbReference type="Pfam" id="PF13585">
    <property type="entry name" value="CHU_C"/>
    <property type="match status" value="1"/>
</dbReference>
<evidence type="ECO:0000313" key="2">
    <source>
        <dbReference type="Proteomes" id="UP000037755"/>
    </source>
</evidence>
<protein>
    <recommendedName>
        <fullName evidence="3">T9SS type B sorting domain-containing protein</fullName>
    </recommendedName>
</protein>
<sequence length="1480" mass="163038">MVCGRADFYDLEAEGFGDLLEITSGNACLSGENNTVWIEILIKDGGTLGFDLTPANPSLVTDFDFWLFGPDVTCSNLGTALRCSTTNPLQAGLNYVTTGMNEESEDTSEGPGPDGDAYVNWITVEDGQAYYLIVDRPHGNGNFSIDWTGTATFHDIPEFLNPDNITLDMSDCDGNYMYDPTFAFNLTAHEAMWTGTQTYVAFTYHTSLNDVTTGEDPIENPSAYQNVTNPQTIYVRMTNTVTGCYDTETFTITREILPAGDPFNLFECDDNNDGYAVFNLAENNNSVINGQANCTVTYYNDIVNAMEGINDIGPVYQNTTPYSQVIYARLMQTGCDGYDLKEFTITTSQPQFENPNNININLSQCDDDGVDDNSTPFNLTVHEDMFAGGNNSLIFSYHITQEAANNGSPAINNPLAYANTGNPQTIYVRVLDTETGCTNTIPLTLTITSEITAGAQPLTFCDYGNDGQEEAVLSTYDAIIKNGNTTAAVTYYLSEENAQNSENPITTYTATYDMQLLWARLESTQGCFAYDVVSFYVWAVPVPVANNPDNISLNQESCDDDNVNDDATGFNLTLHEAMLLGSQTGFTVTYHHTQENAETGQLPIGNPYNYISSIPVKTIYMRIANEYGCETVVPFTIEITEPLAPGNPVNLVLCDDNQNGINTFNLAQNSATIIGNSIDGAVSYHATQADAINGFNALPTTFTNTTPYSQHIWARLYNTAGCQGFYIRHFTINIQPLPQFQNPDNLDLNLADCDDFGPDDQSTLFDLTTHEAAFTGFQQNMYYSYFTTLQAAENGITPIGNAQTYANTSNPQTIYVRAYNSQTGCHSIMPFTLTVTNPVVAATPPQLVGCDIDGNGSELVDLTLNDAFIQNGNTTAAITYYTTETNAVNEVSPITTYLAAYTVTTLYARLENTEGCYGHDIIPITVVAMPLPVFNIPAGTDLTLTECDEDGVMNNSTAFDLTAHEILFAGTQTNMWFTYYTTLANAQEGISPIANPHAYVNTSTPQVIYVRMENQGGCASVTAFNIEILNPLYPGEPLDMVLCDDNKTGFNLFNLDDNDSLIINGTPNAAVTYHLTLADAHAAINPLPLPYQNQWAYSTQIIYARLQGTTACTGYNIMAFTIRVQRLPQFINPQNTDINLTDCDDYGPDDQATLFDLTTHLPMFLGTQPDITVSYHTDDTEAANGTNPIGLPESYLNTSNPQTVYLRLFDPVTGCQNILPFTLEVINPLTAGTPQNLSECDFRSTGHQFFDLTVNDEAIKNGYPNTQVTYYASQQDAENAVNAIGPTYVNLQPYATQTIWARLENSSGCYGYDITSFTIQVLEIPEIHYSISTHDLTANNNSIAVNVNNNPQDFEFSLNGIDYQNSPVFTELPAGIYTVYIRSVNGCKTINTEVALLNYPRFFTPNGDGANDYWSVDFLTFYPNAHVFIFDRYGKLVNSHWGKDTGWDGTNNGHNLFASDYWFLVEMDNRSFKGHFSLVR</sequence>
<dbReference type="Proteomes" id="UP000037755">
    <property type="component" value="Unassembled WGS sequence"/>
</dbReference>
<dbReference type="PATRIC" id="fig|1202724.3.peg.2407"/>
<evidence type="ECO:0000313" key="1">
    <source>
        <dbReference type="EMBL" id="KOS06607.1"/>
    </source>
</evidence>
<keyword evidence="2" id="KW-1185">Reference proteome</keyword>
<dbReference type="EMBL" id="LIYD01000005">
    <property type="protein sequence ID" value="KOS06607.1"/>
    <property type="molecule type" value="Genomic_DNA"/>
</dbReference>
<comment type="caution">
    <text evidence="1">The sequence shown here is derived from an EMBL/GenBank/DDBJ whole genome shotgun (WGS) entry which is preliminary data.</text>
</comment>
<accession>A0A0M8MIP4</accession>
<proteinExistence type="predicted"/>
<dbReference type="STRING" id="1202724.AM493_11610"/>
<name>A0A0M8MIP4_9FLAO</name>
<dbReference type="InterPro" id="IPR026341">
    <property type="entry name" value="T9SS_type_B"/>
</dbReference>
<gene>
    <name evidence="1" type="ORF">AM493_11610</name>
</gene>
<organism evidence="1 2">
    <name type="scientific">Flavobacterium akiainvivens</name>
    <dbReference type="NCBI Taxonomy" id="1202724"/>
    <lineage>
        <taxon>Bacteria</taxon>
        <taxon>Pseudomonadati</taxon>
        <taxon>Bacteroidota</taxon>
        <taxon>Flavobacteriia</taxon>
        <taxon>Flavobacteriales</taxon>
        <taxon>Flavobacteriaceae</taxon>
        <taxon>Flavobacterium</taxon>
    </lineage>
</organism>
<evidence type="ECO:0008006" key="3">
    <source>
        <dbReference type="Google" id="ProtNLM"/>
    </source>
</evidence>
<reference evidence="1 2" key="1">
    <citation type="submission" date="2015-08" db="EMBL/GenBank/DDBJ databases">
        <title>Whole genome sequence of Flavobacterium akiainvivens IK-1T, from decaying Wikstroemia oahuensis, an endemic Hawaiian shrub.</title>
        <authorList>
            <person name="Wan X."/>
            <person name="Hou S."/>
            <person name="Saito J."/>
            <person name="Donachie S."/>
        </authorList>
    </citation>
    <scope>NUCLEOTIDE SEQUENCE [LARGE SCALE GENOMIC DNA]</scope>
    <source>
        <strain evidence="1 2">IK-1</strain>
    </source>
</reference>
<dbReference type="NCBIfam" id="TIGR04131">
    <property type="entry name" value="Bac_Flav_CTERM"/>
    <property type="match status" value="1"/>
</dbReference>